<dbReference type="EMBL" id="AUXZ01000130">
    <property type="protein sequence ID" value="KZN45372.1"/>
    <property type="molecule type" value="Genomic_DNA"/>
</dbReference>
<evidence type="ECO:0000313" key="2">
    <source>
        <dbReference type="EMBL" id="KZN45372.1"/>
    </source>
</evidence>
<dbReference type="Gene3D" id="3.10.490.10">
    <property type="entry name" value="Gamma-glutamyl cyclotransferase-like"/>
    <property type="match status" value="1"/>
</dbReference>
<accession>A0A167AGV9</accession>
<dbReference type="InterPro" id="IPR036568">
    <property type="entry name" value="GGCT-like_sf"/>
</dbReference>
<protein>
    <recommendedName>
        <fullName evidence="1">Gamma-glutamylcyclotransferase AIG2-like domain-containing protein</fullName>
    </recommendedName>
</protein>
<dbReference type="PATRIC" id="fig|1365251.3.peg.4963"/>
<dbReference type="InterPro" id="IPR009288">
    <property type="entry name" value="AIG2-like_dom"/>
</dbReference>
<dbReference type="Proteomes" id="UP000076503">
    <property type="component" value="Unassembled WGS sequence"/>
</dbReference>
<organism evidence="2 3">
    <name type="scientific">Pseudoalteromonas luteoviolacea H33</name>
    <dbReference type="NCBI Taxonomy" id="1365251"/>
    <lineage>
        <taxon>Bacteria</taxon>
        <taxon>Pseudomonadati</taxon>
        <taxon>Pseudomonadota</taxon>
        <taxon>Gammaproteobacteria</taxon>
        <taxon>Alteromonadales</taxon>
        <taxon>Pseudoalteromonadaceae</taxon>
        <taxon>Pseudoalteromonas</taxon>
    </lineage>
</organism>
<dbReference type="AlphaFoldDB" id="A0A167AGV9"/>
<gene>
    <name evidence="2" type="ORF">N476_04980</name>
</gene>
<proteinExistence type="predicted"/>
<dbReference type="SUPFAM" id="SSF110857">
    <property type="entry name" value="Gamma-glutamyl cyclotransferase-like"/>
    <property type="match status" value="1"/>
</dbReference>
<evidence type="ECO:0000313" key="3">
    <source>
        <dbReference type="Proteomes" id="UP000076503"/>
    </source>
</evidence>
<dbReference type="CDD" id="cd06661">
    <property type="entry name" value="GGCT_like"/>
    <property type="match status" value="1"/>
</dbReference>
<comment type="caution">
    <text evidence="2">The sequence shown here is derived from an EMBL/GenBank/DDBJ whole genome shotgun (WGS) entry which is preliminary data.</text>
</comment>
<sequence>MAYLFTERDQKMEKLFSYGTLQLEHVQIETFGRKLRGKKDQLVGYVLSEVKITDAEVIKTSGKDIHPILKYTGNESDIVEGTVFEITPEELAQADEYEVDEYVRVAGQFQSGQQAWAYVCAATESARG</sequence>
<feature type="domain" description="Gamma-glutamylcyclotransferase AIG2-like" evidence="1">
    <location>
        <begin position="15"/>
        <end position="122"/>
    </location>
</feature>
<reference evidence="2 3" key="1">
    <citation type="submission" date="2013-07" db="EMBL/GenBank/DDBJ databases">
        <title>Comparative Genomic and Metabolomic Analysis of Twelve Strains of Pseudoalteromonas luteoviolacea.</title>
        <authorList>
            <person name="Vynne N.G."/>
            <person name="Mansson M."/>
            <person name="Gram L."/>
        </authorList>
    </citation>
    <scope>NUCLEOTIDE SEQUENCE [LARGE SCALE GENOMIC DNA]</scope>
    <source>
        <strain evidence="2 3">H33</strain>
    </source>
</reference>
<evidence type="ECO:0000259" key="1">
    <source>
        <dbReference type="Pfam" id="PF06094"/>
    </source>
</evidence>
<name>A0A167AGV9_9GAMM</name>
<dbReference type="Pfam" id="PF06094">
    <property type="entry name" value="GGACT"/>
    <property type="match status" value="1"/>
</dbReference>
<dbReference type="InterPro" id="IPR013024">
    <property type="entry name" value="GGCT-like"/>
</dbReference>